<feature type="transmembrane region" description="Helical" evidence="15">
    <location>
        <begin position="741"/>
        <end position="763"/>
    </location>
</feature>
<feature type="transmembrane region" description="Helical" evidence="15">
    <location>
        <begin position="289"/>
        <end position="306"/>
    </location>
</feature>
<evidence type="ECO:0000256" key="4">
    <source>
        <dbReference type="ARBA" id="ARBA00022673"/>
    </source>
</evidence>
<feature type="region of interest" description="Disordered" evidence="14">
    <location>
        <begin position="1969"/>
        <end position="2000"/>
    </location>
</feature>
<feature type="domain" description="Ion transport" evidence="16">
    <location>
        <begin position="711"/>
        <end position="958"/>
    </location>
</feature>
<accession>Q22N11</accession>
<evidence type="ECO:0000256" key="1">
    <source>
        <dbReference type="ARBA" id="ARBA00004141"/>
    </source>
</evidence>
<keyword evidence="8 15" id="KW-1133">Transmembrane helix</keyword>
<feature type="transmembrane region" description="Helical" evidence="15">
    <location>
        <begin position="427"/>
        <end position="445"/>
    </location>
</feature>
<evidence type="ECO:0000256" key="5">
    <source>
        <dbReference type="ARBA" id="ARBA00022692"/>
    </source>
</evidence>
<dbReference type="InterPro" id="IPR050599">
    <property type="entry name" value="VDCC_alpha-1_subunit"/>
</dbReference>
<dbReference type="STRING" id="312017.Q22N11"/>
<dbReference type="RefSeq" id="XP_976859.2">
    <property type="nucleotide sequence ID" value="XM_971766.2"/>
</dbReference>
<dbReference type="eggNOG" id="KOG2301">
    <property type="taxonomic scope" value="Eukaryota"/>
</dbReference>
<feature type="transmembrane region" description="Helical" evidence="15">
    <location>
        <begin position="1162"/>
        <end position="1180"/>
    </location>
</feature>
<dbReference type="PANTHER" id="PTHR45628:SF7">
    <property type="entry name" value="VOLTAGE-DEPENDENT CALCIUM CHANNEL TYPE A SUBUNIT ALPHA-1"/>
    <property type="match status" value="1"/>
</dbReference>
<evidence type="ECO:0000256" key="15">
    <source>
        <dbReference type="SAM" id="Phobius"/>
    </source>
</evidence>
<dbReference type="InterPro" id="IPR027359">
    <property type="entry name" value="Volt_channel_dom_sf"/>
</dbReference>
<dbReference type="PANTHER" id="PTHR45628">
    <property type="entry name" value="VOLTAGE-DEPENDENT CALCIUM CHANNEL TYPE A SUBUNIT ALPHA-1"/>
    <property type="match status" value="1"/>
</dbReference>
<evidence type="ECO:0000256" key="9">
    <source>
        <dbReference type="ARBA" id="ARBA00023065"/>
    </source>
</evidence>
<keyword evidence="11" id="KW-0325">Glycoprotein</keyword>
<feature type="transmembrane region" description="Helical" evidence="15">
    <location>
        <begin position="1433"/>
        <end position="1456"/>
    </location>
</feature>
<name>Q22N11_TETTS</name>
<feature type="compositionally biased region" description="Basic and acidic residues" evidence="14">
    <location>
        <begin position="123"/>
        <end position="132"/>
    </location>
</feature>
<protein>
    <submittedName>
        <fullName evidence="17">Cation channel family protein</fullName>
    </submittedName>
</protein>
<evidence type="ECO:0000259" key="16">
    <source>
        <dbReference type="Pfam" id="PF00520"/>
    </source>
</evidence>
<feature type="transmembrane region" description="Helical" evidence="15">
    <location>
        <begin position="548"/>
        <end position="573"/>
    </location>
</feature>
<proteinExistence type="predicted"/>
<feature type="transmembrane region" description="Helical" evidence="15">
    <location>
        <begin position="1606"/>
        <end position="1633"/>
    </location>
</feature>
<comment type="subcellular location">
    <subcellularLocation>
        <location evidence="1">Membrane</location>
        <topology evidence="1">Multi-pass membrane protein</topology>
    </subcellularLocation>
</comment>
<dbReference type="GO" id="GO:0098703">
    <property type="term" value="P:calcium ion import across plasma membrane"/>
    <property type="evidence" value="ECO:0007669"/>
    <property type="project" value="TreeGrafter"/>
</dbReference>
<feature type="compositionally biased region" description="Polar residues" evidence="14">
    <location>
        <begin position="111"/>
        <end position="122"/>
    </location>
</feature>
<keyword evidence="10 15" id="KW-0472">Membrane</keyword>
<feature type="domain" description="Ion transport" evidence="16">
    <location>
        <begin position="1379"/>
        <end position="1632"/>
    </location>
</feature>
<evidence type="ECO:0000256" key="10">
    <source>
        <dbReference type="ARBA" id="ARBA00023136"/>
    </source>
</evidence>
<feature type="transmembrane region" description="Helical" evidence="15">
    <location>
        <begin position="1267"/>
        <end position="1291"/>
    </location>
</feature>
<dbReference type="Proteomes" id="UP000009168">
    <property type="component" value="Unassembled WGS sequence"/>
</dbReference>
<dbReference type="InterPro" id="IPR005821">
    <property type="entry name" value="Ion_trans_dom"/>
</dbReference>
<feature type="compositionally biased region" description="Low complexity" evidence="14">
    <location>
        <begin position="1969"/>
        <end position="1981"/>
    </location>
</feature>
<dbReference type="SUPFAM" id="SSF81324">
    <property type="entry name" value="Voltage-gated potassium channels"/>
    <property type="match status" value="4"/>
</dbReference>
<feature type="region of interest" description="Disordered" evidence="14">
    <location>
        <begin position="101"/>
        <end position="137"/>
    </location>
</feature>
<feature type="transmembrane region" description="Helical" evidence="15">
    <location>
        <begin position="1407"/>
        <end position="1426"/>
    </location>
</feature>
<feature type="transmembrane region" description="Helical" evidence="15">
    <location>
        <begin position="1501"/>
        <end position="1526"/>
    </location>
</feature>
<keyword evidence="12" id="KW-0407">Ion channel</keyword>
<evidence type="ECO:0000256" key="11">
    <source>
        <dbReference type="ARBA" id="ARBA00023180"/>
    </source>
</evidence>
<dbReference type="GO" id="GO:0008331">
    <property type="term" value="F:high voltage-gated calcium channel activity"/>
    <property type="evidence" value="ECO:0007669"/>
    <property type="project" value="TreeGrafter"/>
</dbReference>
<dbReference type="KEGG" id="tet:TTHERM_00028630"/>
<sequence>MDASLTGNVKSPHVQFDSLNQMSPHFNQQGGIIEALKNNANFTKRNNEDLDDDYLSFLSSNGRINFQSQISELKSDINIPQTQGFFSKTRQKQQPSICEEQEFESTKKVSKQNTLPANTKLNEQNDNKEKIKNNKQQRRSLFVPNSSDIDIEDHNQVVLRSTIRKLTQRGVVLKDQKEQNTINEIKDKEESPKNDDNFLFATNLKDLIKLENGILEHEAFQIMKPSIINPLFVDKTSFRQTKNRTKEIIQENLDEDSQQVKEQPEESQKPPEQLHWKDNLKIFLKSKRYNTFFIALSLLNLLAFMVDDYSSRRPTGATENSNLRSTFAETIQFSCSFIFVSDIILQIIYRGFWKQKNAFFKNPWHLFNFFSVLSSVIVGFTGSLNAFSIILRVLGMLRPLKLIYHIKPYKKQLERFIRSVSLLGESIIRLFIFMVFFTILGLNIFKGSLEYRCRETPNPPENSEIWQVAEDVPFLCGYWACPGDTYCRSPYDYDLSYNKEEIDIPEMAYGFISFDNFFKALLTIIHITFIMNWSRITFTYWRYVNTLFVSAYFTSACIFLFHILINMILAIFYDSFQLQKGIKNFREYKLIIAQKQEQKNRVKLRNLENEMSKIMLEKENEKKKILEQKQQEKNNASQVKKKVLLIASIASKFKKIGSSQKNEISDAQQPNSNLQISVNNELNNAGEQQNQISSEEFEDPPLLVKIYMSFAYQFISQFYILISIIVITLDRYPISQAESDVYLIIQLCLNLLFIMEITFKVLLLQRDYFKSWLNVLDSIIVMVITSINIYYLVRLCEGLENPLESESLRGLQTAKSIEILRIFQLINYNPYLKTVQYLIEIFVQSIIKLSYYFLIIIAYCVLFALIGNYLFAFYAYFDANEEIAHDKSEGKSPRINYDSFLDSFEAIMLIILNDEWADQMYYYMRSLGQYVAIFWVIVVFTGTMLVMNLLRALFIKTYLKYLYNSNIGIHESVDKLQNAIKKFHKFGEVQTPLPQNDHPGIQNKFILRLSNYKLNIFQNKRYVLLMQYCSRIENSPYFINFLIFLTVANTALLAAQSRLDDPNSTKIKTLRALEMITMVIYFFEALIKIIARGFLLNGPNSYMRQFKNIYDLFLLITQIISLLVYPDYVIFRTLRTLNLFHLSKYFVGVRVMLVSLSQSVPTILRLLLFTFCILIVFAIIPMKQLKGKMYYCASLEREKLESIHSKQDCLDEGGDWLNNLQNWDNVLFSLFNLFIMASCEGWSILMGQANDARGVDLNPQQNQEKEWSVYFIIYFILGNIMLFNAFTGVMIEKYIEIKKKFALQQEIVHVKDATKLERQSTKIRFDLHQHIDAGDEVVEWMEIKKSIYDTRAPKVYSKPTKEQDYLRHYLYILINHKHYKMCMDTCIILSTICFALNYWRAPDLYEQILLNLNQLFLIIYIIEIGLKIYTEKFLFFASRFQIFELIMVSLSLVYLIMQGTLDMKDFKIHHREIVLCMEFISVFRVLRLAKTITIVKKTLNILFYILPEIAPVAGLLLYLIYMYALIGMQIFPFIKVQNTLNGYDQHFKTFNTAVFTLIRVASGEQWFYVVNDAVRQQQPNFVCQTISNYDDYINNGLNGCGTYWGYIYFFSFHLFVSVIILNLFIAVLLELIIGQNTAMSKYQLSKIKELWSEYDKQGYGFINYEDFWEFSFRIAMLYGVDEADISNPVQKKNFLKFLQLPLYTHTNKEGKSYFGFRFHDVVIQMTQVSLFLRFGILPGGPQEDPKRIEQFYQELDQKNKFVAHKSHLKSGDIAVIVIIQRRIKNWMERGKHLYKIKKENPAQYAEKLNEYHQSYRSLNINSIIKISQKDQEEDAQSIIKPHGKKQIFSNFSNIATARQTGEKSSEGESSQQDSDKQNESEGSSHFSEKQIQETPNLMSGLFESIQQHDFNKIYSNKFESISLKQKNIESSYKNFANVQNVKDSNINIINYYNITNNYYNSNFNLQKSSQSSQGQLDSLSSRPIKQTEQIDIPSEKIKKL</sequence>
<feature type="domain" description="Ion transport" evidence="16">
    <location>
        <begin position="1036"/>
        <end position="1300"/>
    </location>
</feature>
<feature type="transmembrane region" description="Helical" evidence="15">
    <location>
        <begin position="895"/>
        <end position="912"/>
    </location>
</feature>
<keyword evidence="13" id="KW-0175">Coiled coil</keyword>
<keyword evidence="3" id="KW-0109">Calcium transport</keyword>
<dbReference type="GeneID" id="7842257"/>
<evidence type="ECO:0000256" key="7">
    <source>
        <dbReference type="ARBA" id="ARBA00022882"/>
    </source>
</evidence>
<feature type="transmembrane region" description="Helical" evidence="15">
    <location>
        <begin position="775"/>
        <end position="793"/>
    </location>
</feature>
<feature type="compositionally biased region" description="Basic and acidic residues" evidence="14">
    <location>
        <begin position="258"/>
        <end position="272"/>
    </location>
</feature>
<dbReference type="GO" id="GO:0005891">
    <property type="term" value="C:voltage-gated calcium channel complex"/>
    <property type="evidence" value="ECO:0007669"/>
    <property type="project" value="TreeGrafter"/>
</dbReference>
<organism evidence="17 18">
    <name type="scientific">Tetrahymena thermophila (strain SB210)</name>
    <dbReference type="NCBI Taxonomy" id="312017"/>
    <lineage>
        <taxon>Eukaryota</taxon>
        <taxon>Sar</taxon>
        <taxon>Alveolata</taxon>
        <taxon>Ciliophora</taxon>
        <taxon>Intramacronucleata</taxon>
        <taxon>Oligohymenophorea</taxon>
        <taxon>Hymenostomatida</taxon>
        <taxon>Tetrahymenina</taxon>
        <taxon>Tetrahymenidae</taxon>
        <taxon>Tetrahymena</taxon>
    </lineage>
</organism>
<dbReference type="OrthoDB" id="431720at2759"/>
<feature type="transmembrane region" description="Helical" evidence="15">
    <location>
        <begin position="1037"/>
        <end position="1055"/>
    </location>
</feature>
<reference evidence="18" key="1">
    <citation type="journal article" date="2006" name="PLoS Biol.">
        <title>Macronuclear genome sequence of the ciliate Tetrahymena thermophila, a model eukaryote.</title>
        <authorList>
            <person name="Eisen J.A."/>
            <person name="Coyne R.S."/>
            <person name="Wu M."/>
            <person name="Wu D."/>
            <person name="Thiagarajan M."/>
            <person name="Wortman J.R."/>
            <person name="Badger J.H."/>
            <person name="Ren Q."/>
            <person name="Amedeo P."/>
            <person name="Jones K.M."/>
            <person name="Tallon L.J."/>
            <person name="Delcher A.L."/>
            <person name="Salzberg S.L."/>
            <person name="Silva J.C."/>
            <person name="Haas B.J."/>
            <person name="Majoros W.H."/>
            <person name="Farzad M."/>
            <person name="Carlton J.M."/>
            <person name="Smith R.K. Jr."/>
            <person name="Garg J."/>
            <person name="Pearlman R.E."/>
            <person name="Karrer K.M."/>
            <person name="Sun L."/>
            <person name="Manning G."/>
            <person name="Elde N.C."/>
            <person name="Turkewitz A.P."/>
            <person name="Asai D.J."/>
            <person name="Wilkes D.E."/>
            <person name="Wang Y."/>
            <person name="Cai H."/>
            <person name="Collins K."/>
            <person name="Stewart B.A."/>
            <person name="Lee S.R."/>
            <person name="Wilamowska K."/>
            <person name="Weinberg Z."/>
            <person name="Ruzzo W.L."/>
            <person name="Wloga D."/>
            <person name="Gaertig J."/>
            <person name="Frankel J."/>
            <person name="Tsao C.-C."/>
            <person name="Gorovsky M.A."/>
            <person name="Keeling P.J."/>
            <person name="Waller R.F."/>
            <person name="Patron N.J."/>
            <person name="Cherry J.M."/>
            <person name="Stover N.A."/>
            <person name="Krieger C.J."/>
            <person name="del Toro C."/>
            <person name="Ryder H.F."/>
            <person name="Williamson S.C."/>
            <person name="Barbeau R.A."/>
            <person name="Hamilton E.P."/>
            <person name="Orias E."/>
        </authorList>
    </citation>
    <scope>NUCLEOTIDE SEQUENCE [LARGE SCALE GENOMIC DNA]</scope>
    <source>
        <strain evidence="18">SB210</strain>
    </source>
</reference>
<feature type="transmembrane region" description="Helical" evidence="15">
    <location>
        <begin position="1109"/>
        <end position="1131"/>
    </location>
</feature>
<keyword evidence="2" id="KW-0813">Transport</keyword>
<dbReference type="FunFam" id="1.10.287.70:FF:000117">
    <property type="entry name" value="Voltage-gated Ca2+ channel, alpha subunit"/>
    <property type="match status" value="1"/>
</dbReference>
<keyword evidence="6" id="KW-0106">Calcium</keyword>
<keyword evidence="5 15" id="KW-0812">Transmembrane</keyword>
<feature type="transmembrane region" description="Helical" evidence="15">
    <location>
        <begin position="517"/>
        <end position="536"/>
    </location>
</feature>
<feature type="coiled-coil region" evidence="13">
    <location>
        <begin position="590"/>
        <end position="642"/>
    </location>
</feature>
<evidence type="ECO:0000313" key="18">
    <source>
        <dbReference type="Proteomes" id="UP000009168"/>
    </source>
</evidence>
<keyword evidence="18" id="KW-1185">Reference proteome</keyword>
<dbReference type="Pfam" id="PF00520">
    <property type="entry name" value="Ion_trans"/>
    <property type="match status" value="4"/>
</dbReference>
<dbReference type="Gene3D" id="1.20.120.350">
    <property type="entry name" value="Voltage-gated potassium channels. Chain C"/>
    <property type="match status" value="4"/>
</dbReference>
<dbReference type="Gene3D" id="1.10.287.70">
    <property type="match status" value="4"/>
</dbReference>
<feature type="region of interest" description="Disordered" evidence="14">
    <location>
        <begin position="1858"/>
        <end position="1889"/>
    </location>
</feature>
<evidence type="ECO:0000256" key="12">
    <source>
        <dbReference type="ARBA" id="ARBA00023303"/>
    </source>
</evidence>
<evidence type="ECO:0000313" key="17">
    <source>
        <dbReference type="EMBL" id="EAR86385.2"/>
    </source>
</evidence>
<feature type="transmembrane region" description="Helical" evidence="15">
    <location>
        <begin position="932"/>
        <end position="954"/>
    </location>
</feature>
<feature type="transmembrane region" description="Helical" evidence="15">
    <location>
        <begin position="366"/>
        <end position="391"/>
    </location>
</feature>
<evidence type="ECO:0000256" key="3">
    <source>
        <dbReference type="ARBA" id="ARBA00022568"/>
    </source>
</evidence>
<feature type="transmembrane region" description="Helical" evidence="15">
    <location>
        <begin position="851"/>
        <end position="874"/>
    </location>
</feature>
<feature type="transmembrane region" description="Helical" evidence="15">
    <location>
        <begin position="1226"/>
        <end position="1247"/>
    </location>
</feature>
<evidence type="ECO:0000256" key="6">
    <source>
        <dbReference type="ARBA" id="ARBA00022837"/>
    </source>
</evidence>
<dbReference type="InParanoid" id="Q22N11"/>
<feature type="region of interest" description="Disordered" evidence="14">
    <location>
        <begin position="252"/>
        <end position="272"/>
    </location>
</feature>
<feature type="transmembrane region" description="Helical" evidence="15">
    <location>
        <begin position="326"/>
        <end position="345"/>
    </location>
</feature>
<feature type="transmembrane region" description="Helical" evidence="15">
    <location>
        <begin position="1075"/>
        <end position="1097"/>
    </location>
</feature>
<keyword evidence="9" id="KW-0406">Ion transport</keyword>
<keyword evidence="7" id="KW-0851">Voltage-gated channel</keyword>
<evidence type="ECO:0000256" key="2">
    <source>
        <dbReference type="ARBA" id="ARBA00022448"/>
    </source>
</evidence>
<evidence type="ECO:0000256" key="14">
    <source>
        <dbReference type="SAM" id="MobiDB-lite"/>
    </source>
</evidence>
<gene>
    <name evidence="17" type="ORF">TTHERM_00028630</name>
</gene>
<evidence type="ECO:0000256" key="13">
    <source>
        <dbReference type="SAM" id="Coils"/>
    </source>
</evidence>
<feature type="transmembrane region" description="Helical" evidence="15">
    <location>
        <begin position="710"/>
        <end position="729"/>
    </location>
</feature>
<dbReference type="EMBL" id="GG662720">
    <property type="protein sequence ID" value="EAR86385.2"/>
    <property type="molecule type" value="Genomic_DNA"/>
</dbReference>
<keyword evidence="4" id="KW-0107">Calcium channel</keyword>
<dbReference type="HOGENOM" id="CLU_236257_0_0_1"/>
<evidence type="ECO:0000256" key="8">
    <source>
        <dbReference type="ARBA" id="ARBA00022989"/>
    </source>
</evidence>
<feature type="domain" description="Ion transport" evidence="16">
    <location>
        <begin position="288"/>
        <end position="580"/>
    </location>
</feature>